<evidence type="ECO:0000313" key="1">
    <source>
        <dbReference type="EMBL" id="NDJ16708.1"/>
    </source>
</evidence>
<keyword evidence="2" id="KW-1185">Reference proteome</keyword>
<name>A0A8J7Z5B7_9CYAN</name>
<accession>A0A8J7Z5B7</accession>
<dbReference type="Proteomes" id="UP000646053">
    <property type="component" value="Unassembled WGS sequence"/>
</dbReference>
<gene>
    <name evidence="1" type="ORF">GS601_05290</name>
</gene>
<reference evidence="1" key="1">
    <citation type="submission" date="2019-12" db="EMBL/GenBank/DDBJ databases">
        <title>High-Quality draft genome sequences of three cyanobacteria isolated from the limestone walls of the Old Cathedral of Coimbra.</title>
        <authorList>
            <person name="Tiago I."/>
            <person name="Soares F."/>
            <person name="Portugal A."/>
        </authorList>
    </citation>
    <scope>NUCLEOTIDE SEQUENCE</scope>
    <source>
        <strain evidence="1">A</strain>
    </source>
</reference>
<dbReference type="EMBL" id="WVIE01000005">
    <property type="protein sequence ID" value="NDJ16708.1"/>
    <property type="molecule type" value="Genomic_DNA"/>
</dbReference>
<proteinExistence type="predicted"/>
<dbReference type="RefSeq" id="WP_162422232.1">
    <property type="nucleotide sequence ID" value="NZ_WVIE01000005.1"/>
</dbReference>
<sequence length="88" mass="9925">MDSEDRTEVSVCIGTFDRAGMPIAITKHLSEFATVAFQSITLNMLLSRCFNLELAEVTYIRNEDGSTIRIERNFKGFIGYLEASNKIN</sequence>
<protein>
    <submittedName>
        <fullName evidence="1">Uncharacterized protein</fullName>
    </submittedName>
</protein>
<organism evidence="1 2">
    <name type="scientific">Myxacorys almedinensis A</name>
    <dbReference type="NCBI Taxonomy" id="2690445"/>
    <lineage>
        <taxon>Bacteria</taxon>
        <taxon>Bacillati</taxon>
        <taxon>Cyanobacteriota</taxon>
        <taxon>Cyanophyceae</taxon>
        <taxon>Leptolyngbyales</taxon>
        <taxon>Leptolyngbyaceae</taxon>
        <taxon>Myxacorys</taxon>
        <taxon>Myxacorys almedinensis</taxon>
    </lineage>
</organism>
<evidence type="ECO:0000313" key="2">
    <source>
        <dbReference type="Proteomes" id="UP000646053"/>
    </source>
</evidence>
<dbReference type="AlphaFoldDB" id="A0A8J7Z5B7"/>
<comment type="caution">
    <text evidence="1">The sequence shown here is derived from an EMBL/GenBank/DDBJ whole genome shotgun (WGS) entry which is preliminary data.</text>
</comment>